<sequence>MKVEFRTNKLKRQCEDPRSAQKEFGPDIGNKLTQRIGELVAAKSLKDIKAIPATRLHKLEGNRDDQYAVDLVHPYRLVFKPILENKSDISKLELITIVRIEEVVDYHGKKK</sequence>
<dbReference type="Proteomes" id="UP000017747">
    <property type="component" value="Unassembled WGS sequence"/>
</dbReference>
<reference evidence="2 3" key="1">
    <citation type="journal article" date="2014" name="Genome Announc.">
        <title>Genome Sequence of Youngiibacter fragilis, the Type Strain of the Genus Youngiibacter.</title>
        <authorList>
            <person name="Wawrik C.B."/>
            <person name="Callaghan A.V."/>
            <person name="Stamps B.W."/>
            <person name="Wawrik B."/>
        </authorList>
    </citation>
    <scope>NUCLEOTIDE SEQUENCE [LARGE SCALE GENOMIC DNA]</scope>
    <source>
        <strain evidence="2 3">232.1</strain>
    </source>
</reference>
<dbReference type="AlphaFoldDB" id="V7I557"/>
<feature type="compositionally biased region" description="Basic and acidic residues" evidence="1">
    <location>
        <begin position="1"/>
        <end position="25"/>
    </location>
</feature>
<dbReference type="InterPro" id="IPR035093">
    <property type="entry name" value="RelE/ParE_toxin_dom_sf"/>
</dbReference>
<comment type="caution">
    <text evidence="2">The sequence shown here is derived from an EMBL/GenBank/DDBJ whole genome shotgun (WGS) entry which is preliminary data.</text>
</comment>
<evidence type="ECO:0000313" key="2">
    <source>
        <dbReference type="EMBL" id="ETA81380.1"/>
    </source>
</evidence>
<dbReference type="InterPro" id="IPR007711">
    <property type="entry name" value="HigB-1"/>
</dbReference>
<dbReference type="RefSeq" id="WP_023383878.1">
    <property type="nucleotide sequence ID" value="NZ_AXUN02000124.1"/>
</dbReference>
<dbReference type="OrthoDB" id="9801026at2"/>
<organism evidence="2 3">
    <name type="scientific">Youngiibacter fragilis 232.1</name>
    <dbReference type="NCBI Taxonomy" id="994573"/>
    <lineage>
        <taxon>Bacteria</taxon>
        <taxon>Bacillati</taxon>
        <taxon>Bacillota</taxon>
        <taxon>Clostridia</taxon>
        <taxon>Eubacteriales</taxon>
        <taxon>Clostridiaceae</taxon>
        <taxon>Youngiibacter</taxon>
    </lineage>
</organism>
<dbReference type="SUPFAM" id="SSF143011">
    <property type="entry name" value="RelE-like"/>
    <property type="match status" value="1"/>
</dbReference>
<feature type="region of interest" description="Disordered" evidence="1">
    <location>
        <begin position="1"/>
        <end position="27"/>
    </location>
</feature>
<dbReference type="Gene3D" id="3.30.2310.20">
    <property type="entry name" value="RelE-like"/>
    <property type="match status" value="1"/>
</dbReference>
<dbReference type="eggNOG" id="COG3549">
    <property type="taxonomic scope" value="Bacteria"/>
</dbReference>
<accession>V7I557</accession>
<gene>
    <name evidence="2" type="ORF">T472_0206900</name>
</gene>
<evidence type="ECO:0000313" key="3">
    <source>
        <dbReference type="Proteomes" id="UP000017747"/>
    </source>
</evidence>
<evidence type="ECO:0000256" key="1">
    <source>
        <dbReference type="SAM" id="MobiDB-lite"/>
    </source>
</evidence>
<dbReference type="EMBL" id="AXUN02000124">
    <property type="protein sequence ID" value="ETA81380.1"/>
    <property type="molecule type" value="Genomic_DNA"/>
</dbReference>
<dbReference type="STRING" id="994573.T472_0206900"/>
<dbReference type="Pfam" id="PF05015">
    <property type="entry name" value="HigB-like_toxin"/>
    <property type="match status" value="1"/>
</dbReference>
<keyword evidence="3" id="KW-1185">Reference proteome</keyword>
<name>V7I557_9CLOT</name>
<protein>
    <submittedName>
        <fullName evidence="2">Killer suppression protein</fullName>
    </submittedName>
</protein>
<proteinExistence type="predicted"/>